<protein>
    <recommendedName>
        <fullName evidence="3">Calcineurin-like phosphoesterase family protein</fullName>
    </recommendedName>
</protein>
<dbReference type="EMBL" id="PYGJ01000001">
    <property type="protein sequence ID" value="PSL21691.1"/>
    <property type="molecule type" value="Genomic_DNA"/>
</dbReference>
<keyword evidence="2" id="KW-1185">Reference proteome</keyword>
<accession>A0A2P8FJ01</accession>
<evidence type="ECO:0000313" key="2">
    <source>
        <dbReference type="Proteomes" id="UP000240418"/>
    </source>
</evidence>
<reference evidence="1 2" key="1">
    <citation type="submission" date="2018-03" db="EMBL/GenBank/DDBJ databases">
        <title>Genomic Encyclopedia of Archaeal and Bacterial Type Strains, Phase II (KMG-II): from individual species to whole genera.</title>
        <authorList>
            <person name="Goeker M."/>
        </authorList>
    </citation>
    <scope>NUCLEOTIDE SEQUENCE [LARGE SCALE GENOMIC DNA]</scope>
    <source>
        <strain evidence="1 2">DSM 100673</strain>
    </source>
</reference>
<comment type="caution">
    <text evidence="1">The sequence shown here is derived from an EMBL/GenBank/DDBJ whole genome shotgun (WGS) entry which is preliminary data.</text>
</comment>
<gene>
    <name evidence="1" type="ORF">CLV88_101115</name>
</gene>
<proteinExistence type="predicted"/>
<evidence type="ECO:0008006" key="3">
    <source>
        <dbReference type="Google" id="ProtNLM"/>
    </source>
</evidence>
<evidence type="ECO:0000313" key="1">
    <source>
        <dbReference type="EMBL" id="PSL21691.1"/>
    </source>
</evidence>
<dbReference type="Proteomes" id="UP000240418">
    <property type="component" value="Unassembled WGS sequence"/>
</dbReference>
<dbReference type="SUPFAM" id="SSF56300">
    <property type="entry name" value="Metallo-dependent phosphatases"/>
    <property type="match status" value="1"/>
</dbReference>
<name>A0A2P8FJ01_9RHOB</name>
<dbReference type="AlphaFoldDB" id="A0A2P8FJ01"/>
<organism evidence="1 2">
    <name type="scientific">Shimia abyssi</name>
    <dbReference type="NCBI Taxonomy" id="1662395"/>
    <lineage>
        <taxon>Bacteria</taxon>
        <taxon>Pseudomonadati</taxon>
        <taxon>Pseudomonadota</taxon>
        <taxon>Alphaproteobacteria</taxon>
        <taxon>Rhodobacterales</taxon>
        <taxon>Roseobacteraceae</taxon>
    </lineage>
</organism>
<sequence length="76" mass="8509">MGDPYVGLRRVEQVVKRTNALGADLIVLLGDYVAGHCFITHPVEFKDVAQIPPQLTAPQGAFSILRNNDWWDDLFV</sequence>
<dbReference type="InterPro" id="IPR029052">
    <property type="entry name" value="Metallo-depent_PP-like"/>
</dbReference>